<dbReference type="InterPro" id="IPR005149">
    <property type="entry name" value="Tscrpt_reg_PadR_N"/>
</dbReference>
<feature type="domain" description="Transcription regulator PadR N-terminal" evidence="1">
    <location>
        <begin position="14"/>
        <end position="84"/>
    </location>
</feature>
<dbReference type="RefSeq" id="WP_329512626.1">
    <property type="nucleotide sequence ID" value="NZ_BAAAYZ010000113.1"/>
</dbReference>
<proteinExistence type="predicted"/>
<name>A0ABU7FWK4_9ACTN</name>
<gene>
    <name evidence="2" type="ORF">VXC91_42040</name>
</gene>
<evidence type="ECO:0000259" key="1">
    <source>
        <dbReference type="Pfam" id="PF03551"/>
    </source>
</evidence>
<dbReference type="PANTHER" id="PTHR33169">
    <property type="entry name" value="PADR-FAMILY TRANSCRIPTIONAL REGULATOR"/>
    <property type="match status" value="1"/>
</dbReference>
<organism evidence="2 3">
    <name type="scientific">Streptomyces chiangmaiensis</name>
    <dbReference type="NCBI Taxonomy" id="766497"/>
    <lineage>
        <taxon>Bacteria</taxon>
        <taxon>Bacillati</taxon>
        <taxon>Actinomycetota</taxon>
        <taxon>Actinomycetes</taxon>
        <taxon>Kitasatosporales</taxon>
        <taxon>Streptomycetaceae</taxon>
        <taxon>Streptomyces</taxon>
    </lineage>
</organism>
<dbReference type="SUPFAM" id="SSF46785">
    <property type="entry name" value="Winged helix' DNA-binding domain"/>
    <property type="match status" value="1"/>
</dbReference>
<dbReference type="Proteomes" id="UP001333996">
    <property type="component" value="Unassembled WGS sequence"/>
</dbReference>
<dbReference type="Pfam" id="PF03551">
    <property type="entry name" value="PadR"/>
    <property type="match status" value="1"/>
</dbReference>
<comment type="caution">
    <text evidence="2">The sequence shown here is derived from an EMBL/GenBank/DDBJ whole genome shotgun (WGS) entry which is preliminary data.</text>
</comment>
<keyword evidence="3" id="KW-1185">Reference proteome</keyword>
<evidence type="ECO:0000313" key="2">
    <source>
        <dbReference type="EMBL" id="MED7828277.1"/>
    </source>
</evidence>
<dbReference type="InterPro" id="IPR036390">
    <property type="entry name" value="WH_DNA-bd_sf"/>
</dbReference>
<sequence>MMREFQRGAVRLHILHHAAEGEIHGAWMTEELAHHGYQISPGTLYPTLHRLEAEGLLVSEQRVVDGRARRVYTATEAGRKALAEDRKALAELAREVLGNEVPQKAD</sequence>
<dbReference type="Gene3D" id="1.10.10.10">
    <property type="entry name" value="Winged helix-like DNA-binding domain superfamily/Winged helix DNA-binding domain"/>
    <property type="match status" value="1"/>
</dbReference>
<dbReference type="EMBL" id="JAYWVC010000345">
    <property type="protein sequence ID" value="MED7828277.1"/>
    <property type="molecule type" value="Genomic_DNA"/>
</dbReference>
<dbReference type="PANTHER" id="PTHR33169:SF14">
    <property type="entry name" value="TRANSCRIPTIONAL REGULATOR RV3488"/>
    <property type="match status" value="1"/>
</dbReference>
<protein>
    <submittedName>
        <fullName evidence="2">PadR family transcriptional regulator</fullName>
    </submittedName>
</protein>
<dbReference type="InterPro" id="IPR036388">
    <property type="entry name" value="WH-like_DNA-bd_sf"/>
</dbReference>
<evidence type="ECO:0000313" key="3">
    <source>
        <dbReference type="Proteomes" id="UP001333996"/>
    </source>
</evidence>
<dbReference type="InterPro" id="IPR052509">
    <property type="entry name" value="Metal_resp_DNA-bind_regulator"/>
</dbReference>
<accession>A0ABU7FWK4</accession>
<reference evidence="2" key="1">
    <citation type="submission" date="2024-01" db="EMBL/GenBank/DDBJ databases">
        <title>First draft genome sequence data of TA4-1, the type strain of Gram-positive actinobacterium Streptomyces chiangmaiensis.</title>
        <authorList>
            <person name="Yasawong M."/>
            <person name="Nantapong N."/>
        </authorList>
    </citation>
    <scope>NUCLEOTIDE SEQUENCE</scope>
    <source>
        <strain evidence="2">TA4-1</strain>
    </source>
</reference>